<dbReference type="Pfam" id="PF04773">
    <property type="entry name" value="FecR"/>
    <property type="match status" value="1"/>
</dbReference>
<evidence type="ECO:0000259" key="3">
    <source>
        <dbReference type="Pfam" id="PF16344"/>
    </source>
</evidence>
<dbReference type="PANTHER" id="PTHR30273:SF2">
    <property type="entry name" value="PROTEIN FECR"/>
    <property type="match status" value="1"/>
</dbReference>
<dbReference type="InterPro" id="IPR012373">
    <property type="entry name" value="Ferrdict_sens_TM"/>
</dbReference>
<dbReference type="EMBL" id="ATDL01000015">
    <property type="protein sequence ID" value="ERJ58848.1"/>
    <property type="molecule type" value="Genomic_DNA"/>
</dbReference>
<dbReference type="Proteomes" id="UP000016584">
    <property type="component" value="Unassembled WGS sequence"/>
</dbReference>
<dbReference type="eggNOG" id="COG3712">
    <property type="taxonomic scope" value="Bacteria"/>
</dbReference>
<dbReference type="Gene3D" id="2.60.120.1440">
    <property type="match status" value="1"/>
</dbReference>
<dbReference type="STRING" id="1346330.M472_08705"/>
<evidence type="ECO:0000256" key="1">
    <source>
        <dbReference type="SAM" id="Phobius"/>
    </source>
</evidence>
<reference evidence="4 5" key="1">
    <citation type="journal article" date="2013" name="Genome Announc.">
        <title>The Draft Genome Sequence of Sphingomonas paucimobilis Strain HER1398 (Proteobacteria), Host to the Giant PAU Phage, Indicates That It Is a Member of the Genus Sphingobacterium (Bacteroidetes).</title>
        <authorList>
            <person name="White R.A.III."/>
            <person name="Suttle C.A."/>
        </authorList>
    </citation>
    <scope>NUCLEOTIDE SEQUENCE [LARGE SCALE GENOMIC DNA]</scope>
    <source>
        <strain evidence="4 5">HER1398</strain>
    </source>
</reference>
<proteinExistence type="predicted"/>
<dbReference type="InterPro" id="IPR032508">
    <property type="entry name" value="FecR_C"/>
</dbReference>
<gene>
    <name evidence="4" type="ORF">M472_08705</name>
</gene>
<comment type="caution">
    <text evidence="4">The sequence shown here is derived from an EMBL/GenBank/DDBJ whole genome shotgun (WGS) entry which is preliminary data.</text>
</comment>
<feature type="transmembrane region" description="Helical" evidence="1">
    <location>
        <begin position="92"/>
        <end position="112"/>
    </location>
</feature>
<dbReference type="AlphaFoldDB" id="U2J856"/>
<dbReference type="Gene3D" id="3.55.50.30">
    <property type="match status" value="1"/>
</dbReference>
<keyword evidence="5" id="KW-1185">Reference proteome</keyword>
<dbReference type="InterPro" id="IPR006860">
    <property type="entry name" value="FecR"/>
</dbReference>
<dbReference type="RefSeq" id="WP_021070341.1">
    <property type="nucleotide sequence ID" value="NZ_ATDL01000015.1"/>
</dbReference>
<keyword evidence="1" id="KW-0812">Transmembrane</keyword>
<evidence type="ECO:0000313" key="5">
    <source>
        <dbReference type="Proteomes" id="UP000016584"/>
    </source>
</evidence>
<evidence type="ECO:0008006" key="6">
    <source>
        <dbReference type="Google" id="ProtNLM"/>
    </source>
</evidence>
<dbReference type="Pfam" id="PF16344">
    <property type="entry name" value="FecR_C"/>
    <property type="match status" value="1"/>
</dbReference>
<dbReference type="OrthoDB" id="1099963at2"/>
<dbReference type="PATRIC" id="fig|1346330.5.peg.2179"/>
<feature type="domain" description="Protein FecR C-terminal" evidence="3">
    <location>
        <begin position="330"/>
        <end position="398"/>
    </location>
</feature>
<dbReference type="PANTHER" id="PTHR30273">
    <property type="entry name" value="PERIPLASMIC SIGNAL SENSOR AND SIGMA FACTOR ACTIVATOR FECR-RELATED"/>
    <property type="match status" value="1"/>
</dbReference>
<sequence>MDHKNEIHAIRIGRLLLRKKMQGNLSDSEQAALDQWCQSSPHYQRLYDEQFDPTASNHELQTILRYDATKALDQFHKKRTHQQPVRRISKAVIRWAAAAILLITSSVGIYLYNRYTLHQQKDTMALEADVSAGTDQAVLTLADGTIVDLSEEQAGIVIGEKGISYVNGSAIGDSHLKNQKEQILSLRTPRGGQYQIQLSDGTKVWLNAGSELKYPLQFTGDIRQVELSGEAYFEVAHQYKNTKAGAQRIPFTVLSDRQVIQVLGTSFNVSAYVGSPTKTTLLEGSVSISASNNQRRYLLKPLQQLTIDGDDVTLKNIESNNSTLWKDGVFNLSGVALQELMEQVSRWYNVDVSYRSPELRQLNFEGTVPRYETLKSLLAIIEKAGDVSFELKDNTVIVKKKPNKPTAYGIKQK</sequence>
<evidence type="ECO:0000313" key="4">
    <source>
        <dbReference type="EMBL" id="ERJ58848.1"/>
    </source>
</evidence>
<name>U2J856_9SPHI</name>
<dbReference type="GO" id="GO:0016989">
    <property type="term" value="F:sigma factor antagonist activity"/>
    <property type="evidence" value="ECO:0007669"/>
    <property type="project" value="TreeGrafter"/>
</dbReference>
<keyword evidence="1" id="KW-1133">Transmembrane helix</keyword>
<protein>
    <recommendedName>
        <fullName evidence="6">FecR protein domain-containing protein</fullName>
    </recommendedName>
</protein>
<keyword evidence="1" id="KW-0472">Membrane</keyword>
<accession>U2J856</accession>
<evidence type="ECO:0000259" key="2">
    <source>
        <dbReference type="Pfam" id="PF04773"/>
    </source>
</evidence>
<feature type="domain" description="FecR protein" evidence="2">
    <location>
        <begin position="186"/>
        <end position="286"/>
    </location>
</feature>
<organism evidence="4 5">
    <name type="scientific">Sphingobacterium paucimobilis HER1398</name>
    <dbReference type="NCBI Taxonomy" id="1346330"/>
    <lineage>
        <taxon>Bacteria</taxon>
        <taxon>Pseudomonadati</taxon>
        <taxon>Bacteroidota</taxon>
        <taxon>Sphingobacteriia</taxon>
        <taxon>Sphingobacteriales</taxon>
        <taxon>Sphingobacteriaceae</taxon>
        <taxon>Sphingobacterium</taxon>
    </lineage>
</organism>